<evidence type="ECO:0000256" key="1">
    <source>
        <dbReference type="SAM" id="Phobius"/>
    </source>
</evidence>
<keyword evidence="1" id="KW-1133">Transmembrane helix</keyword>
<dbReference type="EMBL" id="SACJ01000004">
    <property type="protein sequence ID" value="RVT76629.1"/>
    <property type="molecule type" value="Genomic_DNA"/>
</dbReference>
<dbReference type="AlphaFoldDB" id="A0A3S2XIJ8"/>
<keyword evidence="1" id="KW-0472">Membrane</keyword>
<dbReference type="Proteomes" id="UP000285211">
    <property type="component" value="Unassembled WGS sequence"/>
</dbReference>
<organism evidence="2 3">
    <name type="scientific">Flavobacterium sufflavum</name>
    <dbReference type="NCBI Taxonomy" id="1921138"/>
    <lineage>
        <taxon>Bacteria</taxon>
        <taxon>Pseudomonadati</taxon>
        <taxon>Bacteroidota</taxon>
        <taxon>Flavobacteriia</taxon>
        <taxon>Flavobacteriales</taxon>
        <taxon>Flavobacteriaceae</taxon>
        <taxon>Flavobacterium</taxon>
    </lineage>
</organism>
<accession>A0A3S2XIJ8</accession>
<reference evidence="2 3" key="1">
    <citation type="submission" date="2019-01" db="EMBL/GenBank/DDBJ databases">
        <authorList>
            <person name="Chen W.-M."/>
        </authorList>
    </citation>
    <scope>NUCLEOTIDE SEQUENCE [LARGE SCALE GENOMIC DNA]</scope>
    <source>
        <strain evidence="2 3">BBQ-12</strain>
    </source>
</reference>
<proteinExistence type="predicted"/>
<keyword evidence="3" id="KW-1185">Reference proteome</keyword>
<feature type="transmembrane region" description="Helical" evidence="1">
    <location>
        <begin position="147"/>
        <end position="166"/>
    </location>
</feature>
<evidence type="ECO:0000313" key="2">
    <source>
        <dbReference type="EMBL" id="RVT76629.1"/>
    </source>
</evidence>
<protein>
    <submittedName>
        <fullName evidence="2">Uncharacterized protein</fullName>
    </submittedName>
</protein>
<keyword evidence="1" id="KW-0812">Transmembrane</keyword>
<name>A0A3S2XIJ8_9FLAO</name>
<dbReference type="RefSeq" id="WP_128194756.1">
    <property type="nucleotide sequence ID" value="NZ_SACJ01000004.1"/>
</dbReference>
<comment type="caution">
    <text evidence="2">The sequence shown here is derived from an EMBL/GenBank/DDBJ whole genome shotgun (WGS) entry which is preliminary data.</text>
</comment>
<sequence>MNDYPKLLINRKEAIRLFKDRIYKAMDILNSTSNSTNDSFEKLKDGLEDWDNYNVLLLKKVFSDKTISEQYQRQRKTLGPAREYWLDEVKEYRADLKNKIKNFEKMIEMVELFDEDDKIIEENKKVVEKNQTKNVNETKSIGLSAEIFWTILSISVGGAFALGVYFGQAKFDKEKSDYYEQVKILKVDKTNLQKSIVAKNSTIRQKEFQISVKKDSIHSLEENLNNLYLLLAKYSRDKN</sequence>
<dbReference type="OrthoDB" id="10010304at2"/>
<gene>
    <name evidence="2" type="ORF">EOD40_08995</name>
</gene>
<evidence type="ECO:0000313" key="3">
    <source>
        <dbReference type="Proteomes" id="UP000285211"/>
    </source>
</evidence>